<evidence type="ECO:0000259" key="11">
    <source>
        <dbReference type="PROSITE" id="PS52048"/>
    </source>
</evidence>
<dbReference type="GO" id="GO:0004843">
    <property type="term" value="F:cysteine-type deubiquitinase activity"/>
    <property type="evidence" value="ECO:0007669"/>
    <property type="project" value="UniProtKB-UniRule"/>
</dbReference>
<dbReference type="Pfam" id="PF18031">
    <property type="entry name" value="UCH_C"/>
    <property type="match status" value="1"/>
</dbReference>
<evidence type="ECO:0000256" key="8">
    <source>
        <dbReference type="RuleBase" id="RU361215"/>
    </source>
</evidence>
<evidence type="ECO:0000256" key="9">
    <source>
        <dbReference type="SAM" id="Coils"/>
    </source>
</evidence>
<evidence type="ECO:0000313" key="13">
    <source>
        <dbReference type="Proteomes" id="UP000038040"/>
    </source>
</evidence>
<dbReference type="GO" id="GO:0005737">
    <property type="term" value="C:cytoplasm"/>
    <property type="evidence" value="ECO:0007669"/>
    <property type="project" value="TreeGrafter"/>
</dbReference>
<dbReference type="EC" id="3.4.19.12" evidence="8"/>
<keyword evidence="14" id="KW-1185">Reference proteome</keyword>
<dbReference type="SUPFAM" id="SSF54001">
    <property type="entry name" value="Cysteine proteinases"/>
    <property type="match status" value="1"/>
</dbReference>
<keyword evidence="9" id="KW-0175">Coiled coil</keyword>
<evidence type="ECO:0000256" key="3">
    <source>
        <dbReference type="ARBA" id="ARBA00022670"/>
    </source>
</evidence>
<feature type="compositionally biased region" description="Basic and acidic residues" evidence="10">
    <location>
        <begin position="394"/>
        <end position="407"/>
    </location>
</feature>
<dbReference type="GO" id="GO:0006511">
    <property type="term" value="P:ubiquitin-dependent protein catabolic process"/>
    <property type="evidence" value="ECO:0007669"/>
    <property type="project" value="UniProtKB-UniRule"/>
</dbReference>
<evidence type="ECO:0000256" key="2">
    <source>
        <dbReference type="ARBA" id="ARBA00009326"/>
    </source>
</evidence>
<evidence type="ECO:0000256" key="5">
    <source>
        <dbReference type="ARBA" id="ARBA00022801"/>
    </source>
</evidence>
<feature type="coiled-coil region" evidence="9">
    <location>
        <begin position="237"/>
        <end position="264"/>
    </location>
</feature>
<dbReference type="InterPro" id="IPR041507">
    <property type="entry name" value="UCH_C"/>
</dbReference>
<name>A0A0N4UBH0_DRAME</name>
<feature type="active site" description="Proton donor" evidence="7">
    <location>
        <position position="155"/>
    </location>
</feature>
<keyword evidence="5 7" id="KW-0378">Hydrolase</keyword>
<feature type="site" description="Transition state stabilizer" evidence="7">
    <location>
        <position position="73"/>
    </location>
</feature>
<sequence>MPQNEWLPIESDPSILTKLIRKLGVRNAKIKELYNFDLQQSVYGLIFLYKWRPTGLSLRKNFVYNRKIIFGQQVIQNACVSQALVNLLLNIPSNSGVSLGPVLEDFKQKTSCFDPMSRGLAFGNMDSILEIHNSFAVPDVPEPDIRAPEKDFKNHFIVYMPIGGRIIELDGMNSEAADLGNCMNSGIDWLQNIFPLLDECITKFNDLEIRFELYAVISGETIDYHEQLVQLTKCGKVERNSQEILKLRKLIELEEAELKQLKRQSVLRRYNYTPFIVEFLKLLAKENKFGILIAENSEAKAKMQHETTEDNCGKIIKSELNKKVDLETMCVNSPKETNSAKLNVEENAEPQHKRIKFKMEDSKEKGADELLDETIKQETNESINQEHFDEEISTEQKCDSSEVEQKGNAKISCSTGSKW</sequence>
<evidence type="ECO:0000256" key="4">
    <source>
        <dbReference type="ARBA" id="ARBA00022786"/>
    </source>
</evidence>
<evidence type="ECO:0000313" key="12">
    <source>
        <dbReference type="EMBL" id="VDN58458.1"/>
    </source>
</evidence>
<dbReference type="InterPro" id="IPR036959">
    <property type="entry name" value="Peptidase_C12_UCH_sf"/>
</dbReference>
<reference evidence="15" key="1">
    <citation type="submission" date="2017-02" db="UniProtKB">
        <authorList>
            <consortium name="WormBaseParasite"/>
        </authorList>
    </citation>
    <scope>IDENTIFICATION</scope>
</reference>
<dbReference type="Pfam" id="PF01088">
    <property type="entry name" value="Peptidase_C12"/>
    <property type="match status" value="1"/>
</dbReference>
<dbReference type="GO" id="GO:0016579">
    <property type="term" value="P:protein deubiquitination"/>
    <property type="evidence" value="ECO:0007669"/>
    <property type="project" value="TreeGrafter"/>
</dbReference>
<keyword evidence="6 7" id="KW-0788">Thiol protease</keyword>
<proteinExistence type="inferred from homology"/>
<dbReference type="PANTHER" id="PTHR10589">
    <property type="entry name" value="UBIQUITIN CARBOXYL-TERMINAL HYDROLASE"/>
    <property type="match status" value="1"/>
</dbReference>
<dbReference type="PROSITE" id="PS52048">
    <property type="entry name" value="UCH_DOMAIN"/>
    <property type="match status" value="1"/>
</dbReference>
<dbReference type="WBParaSite" id="DME_0000454801-mRNA-1">
    <property type="protein sequence ID" value="DME_0000454801-mRNA-1"/>
    <property type="gene ID" value="DME_0000454801"/>
</dbReference>
<protein>
    <recommendedName>
        <fullName evidence="8">Ubiquitin carboxyl-terminal hydrolase</fullName>
        <ecNumber evidence="8">3.4.19.12</ecNumber>
    </recommendedName>
</protein>
<dbReference type="STRING" id="318479.A0A0N4UBH0"/>
<dbReference type="AlphaFoldDB" id="A0A0N4UBH0"/>
<dbReference type="EMBL" id="UYYG01001168">
    <property type="protein sequence ID" value="VDN58458.1"/>
    <property type="molecule type" value="Genomic_DNA"/>
</dbReference>
<dbReference type="InterPro" id="IPR001578">
    <property type="entry name" value="Peptidase_C12_UCH"/>
</dbReference>
<evidence type="ECO:0000256" key="7">
    <source>
        <dbReference type="PROSITE-ProRule" id="PRU01393"/>
    </source>
</evidence>
<reference evidence="12 14" key="2">
    <citation type="submission" date="2018-11" db="EMBL/GenBank/DDBJ databases">
        <authorList>
            <consortium name="Pathogen Informatics"/>
        </authorList>
    </citation>
    <scope>NUCLEOTIDE SEQUENCE [LARGE SCALE GENOMIC DNA]</scope>
</reference>
<organism evidence="13 15">
    <name type="scientific">Dracunculus medinensis</name>
    <name type="common">Guinea worm</name>
    <dbReference type="NCBI Taxonomy" id="318479"/>
    <lineage>
        <taxon>Eukaryota</taxon>
        <taxon>Metazoa</taxon>
        <taxon>Ecdysozoa</taxon>
        <taxon>Nematoda</taxon>
        <taxon>Chromadorea</taxon>
        <taxon>Rhabditida</taxon>
        <taxon>Spirurina</taxon>
        <taxon>Dracunculoidea</taxon>
        <taxon>Dracunculidae</taxon>
        <taxon>Dracunculus</taxon>
    </lineage>
</organism>
<keyword evidence="3 7" id="KW-0645">Protease</keyword>
<evidence type="ECO:0000256" key="1">
    <source>
        <dbReference type="ARBA" id="ARBA00000707"/>
    </source>
</evidence>
<evidence type="ECO:0000313" key="14">
    <source>
        <dbReference type="Proteomes" id="UP000274756"/>
    </source>
</evidence>
<dbReference type="PANTHER" id="PTHR10589:SF16">
    <property type="entry name" value="UBIQUITIN CARBOXYL-TERMINAL HYDROLASE ISOZYME L5"/>
    <property type="match status" value="1"/>
</dbReference>
<dbReference type="Proteomes" id="UP000038040">
    <property type="component" value="Unplaced"/>
</dbReference>
<dbReference type="OrthoDB" id="1924260at2759"/>
<dbReference type="Gene3D" id="3.40.532.10">
    <property type="entry name" value="Peptidase C12, ubiquitin carboxyl-terminal hydrolase"/>
    <property type="match status" value="1"/>
</dbReference>
<feature type="site" description="Important for enzyme activity" evidence="7">
    <location>
        <position position="170"/>
    </location>
</feature>
<dbReference type="PRINTS" id="PR00707">
    <property type="entry name" value="UBCTHYDRLASE"/>
</dbReference>
<feature type="region of interest" description="Disordered" evidence="10">
    <location>
        <begin position="379"/>
        <end position="419"/>
    </location>
</feature>
<comment type="catalytic activity">
    <reaction evidence="1 7 8">
        <text>Thiol-dependent hydrolysis of ester, thioester, amide, peptide and isopeptide bonds formed by the C-terminal Gly of ubiquitin (a 76-residue protein attached to proteins as an intracellular targeting signal).</text>
        <dbReference type="EC" id="3.4.19.12"/>
    </reaction>
</comment>
<evidence type="ECO:0000256" key="10">
    <source>
        <dbReference type="SAM" id="MobiDB-lite"/>
    </source>
</evidence>
<comment type="similarity">
    <text evidence="2 7 8">Belongs to the peptidase C12 family.</text>
</comment>
<accession>A0A0N4UBH0</accession>
<dbReference type="Gene3D" id="1.20.58.860">
    <property type="match status" value="1"/>
</dbReference>
<dbReference type="PROSITE" id="PS52049">
    <property type="entry name" value="ULD"/>
    <property type="match status" value="1"/>
</dbReference>
<dbReference type="Proteomes" id="UP000274756">
    <property type="component" value="Unassembled WGS sequence"/>
</dbReference>
<feature type="active site" description="Nucleophile" evidence="7">
    <location>
        <position position="79"/>
    </location>
</feature>
<evidence type="ECO:0000256" key="6">
    <source>
        <dbReference type="ARBA" id="ARBA00022807"/>
    </source>
</evidence>
<evidence type="ECO:0000313" key="15">
    <source>
        <dbReference type="WBParaSite" id="DME_0000454801-mRNA-1"/>
    </source>
</evidence>
<dbReference type="InterPro" id="IPR038765">
    <property type="entry name" value="Papain-like_cys_pep_sf"/>
</dbReference>
<gene>
    <name evidence="12" type="ORF">DME_LOCUS8431</name>
</gene>
<keyword evidence="4 7" id="KW-0833">Ubl conjugation pathway</keyword>
<feature type="domain" description="UCH catalytic" evidence="11">
    <location>
        <begin position="5"/>
        <end position="218"/>
    </location>
</feature>